<reference evidence="4" key="1">
    <citation type="journal article" date="2015" name="Nature">
        <title>Complex archaea that bridge the gap between prokaryotes and eukaryotes.</title>
        <authorList>
            <person name="Spang A."/>
            <person name="Saw J.H."/>
            <person name="Jorgensen S.L."/>
            <person name="Zaremba-Niedzwiedzka K."/>
            <person name="Martijn J."/>
            <person name="Lind A.E."/>
            <person name="van Eijk R."/>
            <person name="Schleper C."/>
            <person name="Guy L."/>
            <person name="Ettema T.J."/>
        </authorList>
    </citation>
    <scope>NUCLEOTIDE SEQUENCE</scope>
</reference>
<evidence type="ECO:0000259" key="3">
    <source>
        <dbReference type="Pfam" id="PF13407"/>
    </source>
</evidence>
<evidence type="ECO:0000256" key="1">
    <source>
        <dbReference type="ARBA" id="ARBA00004196"/>
    </source>
</evidence>
<comment type="caution">
    <text evidence="4">The sequence shown here is derived from an EMBL/GenBank/DDBJ whole genome shotgun (WGS) entry which is preliminary data.</text>
</comment>
<evidence type="ECO:0000313" key="4">
    <source>
        <dbReference type="EMBL" id="KKM75498.1"/>
    </source>
</evidence>
<sequence>MKTWVRRLVVSIMVAGLVLGIGGSSLAQARKYTVYVVVHGGIADPFWKVCERGAKDAAALYPDLDVTYVGPAVYKFEEFMTYVESAIAYNPDALVLTLTDPTALDEPLRAAIAAGLTVVAINAPDLREPVEARIPVLTYVGEDSYVIGVTAAEETLKRFTPKRAVFANHHPGAVNIEARGRGWIDTMKAKGIPAEQLDITEDAIKGAEIMAAYLRANPDTDAVFISNILRTETIIPRLEADGIKVGVDVKIAQMDISPKILEYIGAGKVMFTMDQQQYLQGYLGVLFAYLQVKYGFTPPPAPVSTGPAVVTKADISGLTTLSEQGYR</sequence>
<accession>A0A0F9K0J2</accession>
<dbReference type="InterPro" id="IPR025997">
    <property type="entry name" value="SBP_2_dom"/>
</dbReference>
<evidence type="ECO:0000256" key="2">
    <source>
        <dbReference type="ARBA" id="ARBA00007639"/>
    </source>
</evidence>
<organism evidence="4">
    <name type="scientific">marine sediment metagenome</name>
    <dbReference type="NCBI Taxonomy" id="412755"/>
    <lineage>
        <taxon>unclassified sequences</taxon>
        <taxon>metagenomes</taxon>
        <taxon>ecological metagenomes</taxon>
    </lineage>
</organism>
<protein>
    <recommendedName>
        <fullName evidence="3">Periplasmic binding protein domain-containing protein</fullName>
    </recommendedName>
</protein>
<dbReference type="InterPro" id="IPR050555">
    <property type="entry name" value="Bact_Solute-Bind_Prot2"/>
</dbReference>
<comment type="similarity">
    <text evidence="2">Belongs to the bacterial solute-binding protein 2 family.</text>
</comment>
<dbReference type="Gene3D" id="3.40.50.2300">
    <property type="match status" value="2"/>
</dbReference>
<dbReference type="EMBL" id="LAZR01008968">
    <property type="protein sequence ID" value="KKM75498.1"/>
    <property type="molecule type" value="Genomic_DNA"/>
</dbReference>
<dbReference type="SUPFAM" id="SSF53822">
    <property type="entry name" value="Periplasmic binding protein-like I"/>
    <property type="match status" value="1"/>
</dbReference>
<dbReference type="PANTHER" id="PTHR30036:SF7">
    <property type="entry name" value="ABC TRANSPORTER PERIPLASMIC-BINDING PROTEIN YPHF"/>
    <property type="match status" value="1"/>
</dbReference>
<dbReference type="GO" id="GO:0030288">
    <property type="term" value="C:outer membrane-bounded periplasmic space"/>
    <property type="evidence" value="ECO:0007669"/>
    <property type="project" value="TreeGrafter"/>
</dbReference>
<dbReference type="AlphaFoldDB" id="A0A0F9K0J2"/>
<dbReference type="CDD" id="cd06312">
    <property type="entry name" value="PBP1_ABC_sugar_binding-like"/>
    <property type="match status" value="1"/>
</dbReference>
<dbReference type="PANTHER" id="PTHR30036">
    <property type="entry name" value="D-XYLOSE-BINDING PERIPLASMIC PROTEIN"/>
    <property type="match status" value="1"/>
</dbReference>
<comment type="subcellular location">
    <subcellularLocation>
        <location evidence="1">Cell envelope</location>
    </subcellularLocation>
</comment>
<feature type="domain" description="Periplasmic binding protein" evidence="3">
    <location>
        <begin position="37"/>
        <end position="292"/>
    </location>
</feature>
<gene>
    <name evidence="4" type="ORF">LCGC14_1389620</name>
</gene>
<dbReference type="InterPro" id="IPR028082">
    <property type="entry name" value="Peripla_BP_I"/>
</dbReference>
<name>A0A0F9K0J2_9ZZZZ</name>
<proteinExistence type="inferred from homology"/>
<dbReference type="GO" id="GO:0030246">
    <property type="term" value="F:carbohydrate binding"/>
    <property type="evidence" value="ECO:0007669"/>
    <property type="project" value="TreeGrafter"/>
</dbReference>
<dbReference type="Pfam" id="PF13407">
    <property type="entry name" value="Peripla_BP_4"/>
    <property type="match status" value="1"/>
</dbReference>